<organism evidence="1 2">
    <name type="scientific">Scleroderma citrinum Foug A</name>
    <dbReference type="NCBI Taxonomy" id="1036808"/>
    <lineage>
        <taxon>Eukaryota</taxon>
        <taxon>Fungi</taxon>
        <taxon>Dikarya</taxon>
        <taxon>Basidiomycota</taxon>
        <taxon>Agaricomycotina</taxon>
        <taxon>Agaricomycetes</taxon>
        <taxon>Agaricomycetidae</taxon>
        <taxon>Boletales</taxon>
        <taxon>Sclerodermatineae</taxon>
        <taxon>Sclerodermataceae</taxon>
        <taxon>Scleroderma</taxon>
    </lineage>
</organism>
<dbReference type="Proteomes" id="UP000053989">
    <property type="component" value="Unassembled WGS sequence"/>
</dbReference>
<dbReference type="InParanoid" id="A0A0C3DXN5"/>
<protein>
    <submittedName>
        <fullName evidence="1">Uncharacterized protein</fullName>
    </submittedName>
</protein>
<proteinExistence type="predicted"/>
<reference evidence="1 2" key="1">
    <citation type="submission" date="2014-04" db="EMBL/GenBank/DDBJ databases">
        <authorList>
            <consortium name="DOE Joint Genome Institute"/>
            <person name="Kuo A."/>
            <person name="Kohler A."/>
            <person name="Nagy L.G."/>
            <person name="Floudas D."/>
            <person name="Copeland A."/>
            <person name="Barry K.W."/>
            <person name="Cichocki N."/>
            <person name="Veneault-Fourrey C."/>
            <person name="LaButti K."/>
            <person name="Lindquist E.A."/>
            <person name="Lipzen A."/>
            <person name="Lundell T."/>
            <person name="Morin E."/>
            <person name="Murat C."/>
            <person name="Sun H."/>
            <person name="Tunlid A."/>
            <person name="Henrissat B."/>
            <person name="Grigoriev I.V."/>
            <person name="Hibbett D.S."/>
            <person name="Martin F."/>
            <person name="Nordberg H.P."/>
            <person name="Cantor M.N."/>
            <person name="Hua S.X."/>
        </authorList>
    </citation>
    <scope>NUCLEOTIDE SEQUENCE [LARGE SCALE GENOMIC DNA]</scope>
    <source>
        <strain evidence="1 2">Foug A</strain>
    </source>
</reference>
<reference evidence="2" key="2">
    <citation type="submission" date="2015-01" db="EMBL/GenBank/DDBJ databases">
        <title>Evolutionary Origins and Diversification of the Mycorrhizal Mutualists.</title>
        <authorList>
            <consortium name="DOE Joint Genome Institute"/>
            <consortium name="Mycorrhizal Genomics Consortium"/>
            <person name="Kohler A."/>
            <person name="Kuo A."/>
            <person name="Nagy L.G."/>
            <person name="Floudas D."/>
            <person name="Copeland A."/>
            <person name="Barry K.W."/>
            <person name="Cichocki N."/>
            <person name="Veneault-Fourrey C."/>
            <person name="LaButti K."/>
            <person name="Lindquist E.A."/>
            <person name="Lipzen A."/>
            <person name="Lundell T."/>
            <person name="Morin E."/>
            <person name="Murat C."/>
            <person name="Riley R."/>
            <person name="Ohm R."/>
            <person name="Sun H."/>
            <person name="Tunlid A."/>
            <person name="Henrissat B."/>
            <person name="Grigoriev I.V."/>
            <person name="Hibbett D.S."/>
            <person name="Martin F."/>
        </authorList>
    </citation>
    <scope>NUCLEOTIDE SEQUENCE [LARGE SCALE GENOMIC DNA]</scope>
    <source>
        <strain evidence="2">Foug A</strain>
    </source>
</reference>
<dbReference type="EMBL" id="KN822023">
    <property type="protein sequence ID" value="KIM65325.1"/>
    <property type="molecule type" value="Genomic_DNA"/>
</dbReference>
<gene>
    <name evidence="1" type="ORF">SCLCIDRAFT_1212493</name>
</gene>
<dbReference type="HOGENOM" id="CLU_3070029_0_0_1"/>
<dbReference type="AlphaFoldDB" id="A0A0C3DXN5"/>
<name>A0A0C3DXN5_9AGAM</name>
<accession>A0A0C3DXN5</accession>
<evidence type="ECO:0000313" key="1">
    <source>
        <dbReference type="EMBL" id="KIM65325.1"/>
    </source>
</evidence>
<keyword evidence="2" id="KW-1185">Reference proteome</keyword>
<sequence>MYDLTPSPSRKEVGLSTHSTIFPGSLNSPDNGHLYSMAAGVQHGLSPDRVNEY</sequence>
<evidence type="ECO:0000313" key="2">
    <source>
        <dbReference type="Proteomes" id="UP000053989"/>
    </source>
</evidence>